<feature type="region of interest" description="Disordered" evidence="2">
    <location>
        <begin position="215"/>
        <end position="267"/>
    </location>
</feature>
<evidence type="ECO:0000256" key="1">
    <source>
        <dbReference type="PROSITE-ProRule" id="PRU00176"/>
    </source>
</evidence>
<evidence type="ECO:0000313" key="4">
    <source>
        <dbReference type="EMBL" id="CAE4574675.1"/>
    </source>
</evidence>
<organism evidence="4">
    <name type="scientific">Alexandrium monilatum</name>
    <dbReference type="NCBI Taxonomy" id="311494"/>
    <lineage>
        <taxon>Eukaryota</taxon>
        <taxon>Sar</taxon>
        <taxon>Alveolata</taxon>
        <taxon>Dinophyceae</taxon>
        <taxon>Gonyaulacales</taxon>
        <taxon>Pyrocystaceae</taxon>
        <taxon>Alexandrium</taxon>
    </lineage>
</organism>
<dbReference type="Pfam" id="PF04059">
    <property type="entry name" value="RRM_2"/>
    <property type="match status" value="1"/>
</dbReference>
<accession>A0A7S4Q923</accession>
<feature type="region of interest" description="Disordered" evidence="2">
    <location>
        <begin position="403"/>
        <end position="458"/>
    </location>
</feature>
<dbReference type="GO" id="GO:0003723">
    <property type="term" value="F:RNA binding"/>
    <property type="evidence" value="ECO:0007669"/>
    <property type="project" value="UniProtKB-UniRule"/>
</dbReference>
<dbReference type="InterPro" id="IPR007201">
    <property type="entry name" value="Mei2-like_Rrm_C"/>
</dbReference>
<gene>
    <name evidence="4" type="ORF">AMON00008_LOCUS14294</name>
</gene>
<dbReference type="EMBL" id="HBNR01021463">
    <property type="protein sequence ID" value="CAE4574675.1"/>
    <property type="molecule type" value="Transcribed_RNA"/>
</dbReference>
<feature type="compositionally biased region" description="Low complexity" evidence="2">
    <location>
        <begin position="448"/>
        <end position="458"/>
    </location>
</feature>
<feature type="compositionally biased region" description="Polar residues" evidence="2">
    <location>
        <begin position="31"/>
        <end position="51"/>
    </location>
</feature>
<evidence type="ECO:0000259" key="3">
    <source>
        <dbReference type="PROSITE" id="PS50102"/>
    </source>
</evidence>
<name>A0A7S4Q923_9DINO</name>
<dbReference type="PROSITE" id="PS50102">
    <property type="entry name" value="RRM"/>
    <property type="match status" value="1"/>
</dbReference>
<protein>
    <recommendedName>
        <fullName evidence="3">RRM domain-containing protein</fullName>
    </recommendedName>
</protein>
<dbReference type="CDD" id="cd12277">
    <property type="entry name" value="RRM3_MEI2_EAR1_like"/>
    <property type="match status" value="1"/>
</dbReference>
<feature type="domain" description="RRM" evidence="3">
    <location>
        <begin position="275"/>
        <end position="363"/>
    </location>
</feature>
<dbReference type="AlphaFoldDB" id="A0A7S4Q923"/>
<reference evidence="4" key="1">
    <citation type="submission" date="2021-01" db="EMBL/GenBank/DDBJ databases">
        <authorList>
            <person name="Corre E."/>
            <person name="Pelletier E."/>
            <person name="Niang G."/>
            <person name="Scheremetjew M."/>
            <person name="Finn R."/>
            <person name="Kale V."/>
            <person name="Holt S."/>
            <person name="Cochrane G."/>
            <person name="Meng A."/>
            <person name="Brown T."/>
            <person name="Cohen L."/>
        </authorList>
    </citation>
    <scope>NUCLEOTIDE SEQUENCE</scope>
    <source>
        <strain evidence="4">CCMP3105</strain>
    </source>
</reference>
<dbReference type="InterPro" id="IPR035979">
    <property type="entry name" value="RBD_domain_sf"/>
</dbReference>
<keyword evidence="1" id="KW-0694">RNA-binding</keyword>
<feature type="region of interest" description="Disordered" evidence="2">
    <location>
        <begin position="31"/>
        <end position="55"/>
    </location>
</feature>
<feature type="compositionally biased region" description="Low complexity" evidence="2">
    <location>
        <begin position="215"/>
        <end position="241"/>
    </location>
</feature>
<sequence>MGRPMVGHSYVVKNTFVELSHQSQDGLDWNHQQHSASETTAQDESQSLCSSPPTPVEQVECMPEADLIAPGKGSSPFSLAVLATPSPFLYPATPLELPPDYDGVCGMLLPPAFEGDGMVPYEMMGFDTMGMPFPGVPPMMYDASTDMYVPCGWGTMDFEGTSGMDTSFLQLDGEGGEGLPEAAGFEAAVPSDTLQAGGEEEAMAVAAQEPQVQLPPAADEGAWSAGEAAAPSAGEEAGSWSQPEGSPKSFGGACQLHTSSGDSGSSSSIWSGAGTTVMLRNIPNKYTRDMLVAQLNEQLRGMFDFVYLPIDFKNRCNVGYCFINFRSIEVRERFVEAFDGVEVRRCLPGLNSKKVAEVAPARVHGLEDNVKRLKNSPVMNELVGHPEWMPLIFDEDGAELPFPLPDQPVPAMKPRSRRRSELGEGEGPASGAPRGGHGRKEGGGGRSWKGQSQSGQLW</sequence>
<dbReference type="InterPro" id="IPR012677">
    <property type="entry name" value="Nucleotide-bd_a/b_plait_sf"/>
</dbReference>
<dbReference type="InterPro" id="IPR000504">
    <property type="entry name" value="RRM_dom"/>
</dbReference>
<proteinExistence type="predicted"/>
<evidence type="ECO:0000256" key="2">
    <source>
        <dbReference type="SAM" id="MobiDB-lite"/>
    </source>
</evidence>
<dbReference type="SUPFAM" id="SSF54928">
    <property type="entry name" value="RNA-binding domain, RBD"/>
    <property type="match status" value="1"/>
</dbReference>
<dbReference type="Gene3D" id="3.30.70.330">
    <property type="match status" value="1"/>
</dbReference>